<dbReference type="Proteomes" id="UP000195137">
    <property type="component" value="Unassembled WGS sequence"/>
</dbReference>
<evidence type="ECO:0000256" key="10">
    <source>
        <dbReference type="HAMAP-Rule" id="MF_00296"/>
    </source>
</evidence>
<dbReference type="EC" id="2.3.1.31" evidence="10"/>
<dbReference type="OrthoDB" id="295172at2157"/>
<comment type="pathway">
    <text evidence="10">Amino-acid biosynthesis; L-methionine biosynthesis via de novo pathway; O-acetyl-L-homoserine from L-homoserine: step 1/1.</text>
</comment>
<dbReference type="PANTHER" id="PTHR32268:SF11">
    <property type="entry name" value="HOMOSERINE O-ACETYLTRANSFERASE"/>
    <property type="match status" value="1"/>
</dbReference>
<comment type="subcellular location">
    <subcellularLocation>
        <location evidence="10">Cytoplasm</location>
    </subcellularLocation>
</comment>
<dbReference type="GO" id="GO:0004414">
    <property type="term" value="F:homoserine O-acetyltransferase activity"/>
    <property type="evidence" value="ECO:0007669"/>
    <property type="project" value="UniProtKB-UniRule"/>
</dbReference>
<dbReference type="PANTHER" id="PTHR32268">
    <property type="entry name" value="HOMOSERINE O-ACETYLTRANSFERASE"/>
    <property type="match status" value="1"/>
</dbReference>
<gene>
    <name evidence="10" type="primary">metXA</name>
    <name evidence="13" type="ORF">AMET1_0385</name>
</gene>
<keyword evidence="3 10" id="KW-0963">Cytoplasm</keyword>
<dbReference type="UniPathway" id="UPA00051">
    <property type="reaction ID" value="UER00074"/>
</dbReference>
<comment type="subunit">
    <text evidence="2 10">Homodimer.</text>
</comment>
<comment type="caution">
    <text evidence="10">Lacks conserved residue(s) required for the propagation of feature annotation.</text>
</comment>
<dbReference type="AlphaFoldDB" id="A0A1Y3GH23"/>
<evidence type="ECO:0000256" key="7">
    <source>
        <dbReference type="ARBA" id="ARBA00023167"/>
    </source>
</evidence>
<evidence type="ECO:0000256" key="11">
    <source>
        <dbReference type="PROSITE-ProRule" id="PRU00703"/>
    </source>
</evidence>
<dbReference type="Gene3D" id="1.10.1740.110">
    <property type="match status" value="1"/>
</dbReference>
<keyword evidence="5 10" id="KW-0808">Transferase</keyword>
<dbReference type="NCBIfam" id="NF001209">
    <property type="entry name" value="PRK00175.1"/>
    <property type="match status" value="1"/>
</dbReference>
<keyword evidence="14" id="KW-1185">Reference proteome</keyword>
<dbReference type="GO" id="GO:0009092">
    <property type="term" value="P:homoserine metabolic process"/>
    <property type="evidence" value="ECO:0007669"/>
    <property type="project" value="TreeGrafter"/>
</dbReference>
<dbReference type="GO" id="GO:0009086">
    <property type="term" value="P:methionine biosynthetic process"/>
    <property type="evidence" value="ECO:0007669"/>
    <property type="project" value="UniProtKB-UniRule"/>
</dbReference>
<dbReference type="SUPFAM" id="SSF53474">
    <property type="entry name" value="alpha/beta-Hydrolases"/>
    <property type="match status" value="1"/>
</dbReference>
<proteinExistence type="inferred from homology"/>
<keyword evidence="4 10" id="KW-0028">Amino-acid biosynthesis</keyword>
<dbReference type="InterPro" id="IPR046342">
    <property type="entry name" value="CBS_dom_sf"/>
</dbReference>
<comment type="similarity">
    <text evidence="10">Belongs to the AB hydrolase superfamily. MetX family.</text>
</comment>
<keyword evidence="6 11" id="KW-0129">CBS domain</keyword>
<evidence type="ECO:0000256" key="9">
    <source>
        <dbReference type="ARBA" id="ARBA00049043"/>
    </source>
</evidence>
<evidence type="ECO:0000256" key="4">
    <source>
        <dbReference type="ARBA" id="ARBA00022605"/>
    </source>
</evidence>
<dbReference type="InterPro" id="IPR000644">
    <property type="entry name" value="CBS_dom"/>
</dbReference>
<name>A0A1Y3GH23_9EURY</name>
<dbReference type="Pfam" id="PF00561">
    <property type="entry name" value="Abhydrolase_1"/>
    <property type="match status" value="1"/>
</dbReference>
<dbReference type="HAMAP" id="MF_00296">
    <property type="entry name" value="MetX_acyltransf"/>
    <property type="match status" value="1"/>
</dbReference>
<accession>A0A1Y3GH23</accession>
<feature type="binding site" evidence="10">
    <location>
        <position position="350"/>
    </location>
    <ligand>
        <name>substrate</name>
    </ligand>
</feature>
<evidence type="ECO:0000256" key="6">
    <source>
        <dbReference type="ARBA" id="ARBA00023122"/>
    </source>
</evidence>
<feature type="binding site" evidence="10">
    <location>
        <position position="221"/>
    </location>
    <ligand>
        <name>substrate</name>
    </ligand>
</feature>
<dbReference type="RefSeq" id="WP_086636798.1">
    <property type="nucleotide sequence ID" value="NZ_MRZU01000003.1"/>
</dbReference>
<dbReference type="SUPFAM" id="SSF54631">
    <property type="entry name" value="CBS-domain pair"/>
    <property type="match status" value="1"/>
</dbReference>
<evidence type="ECO:0000259" key="12">
    <source>
        <dbReference type="PROSITE" id="PS51371"/>
    </source>
</evidence>
<feature type="active site" description="Nucleophile" evidence="10">
    <location>
        <position position="152"/>
    </location>
</feature>
<evidence type="ECO:0000256" key="2">
    <source>
        <dbReference type="ARBA" id="ARBA00011738"/>
    </source>
</evidence>
<dbReference type="SMART" id="SM00116">
    <property type="entry name" value="CBS"/>
    <property type="match status" value="2"/>
</dbReference>
<keyword evidence="7 10" id="KW-0486">Methionine biosynthesis</keyword>
<comment type="caution">
    <text evidence="13">The sequence shown here is derived from an EMBL/GenBank/DDBJ whole genome shotgun (WGS) entry which is preliminary data.</text>
</comment>
<evidence type="ECO:0000256" key="1">
    <source>
        <dbReference type="ARBA" id="ARBA00003082"/>
    </source>
</evidence>
<organism evidence="13 14">
    <name type="scientific">Methanonatronarchaeum thermophilum</name>
    <dbReference type="NCBI Taxonomy" id="1927129"/>
    <lineage>
        <taxon>Archaea</taxon>
        <taxon>Methanobacteriati</taxon>
        <taxon>Methanobacteriota</taxon>
        <taxon>Methanonatronarchaeia</taxon>
        <taxon>Methanonatronarchaeales</taxon>
        <taxon>Methanonatronarchaeaceae</taxon>
        <taxon>Methanonatronarchaeum</taxon>
    </lineage>
</organism>
<dbReference type="Pfam" id="PF00571">
    <property type="entry name" value="CBS"/>
    <property type="match status" value="2"/>
</dbReference>
<dbReference type="InterPro" id="IPR029058">
    <property type="entry name" value="AB_hydrolase_fold"/>
</dbReference>
<reference evidence="13 14" key="1">
    <citation type="submission" date="2016-12" db="EMBL/GenBank/DDBJ databases">
        <title>Discovery of methanogenic haloarchaea.</title>
        <authorList>
            <person name="Sorokin D.Y."/>
            <person name="Makarova K.S."/>
            <person name="Abbas B."/>
            <person name="Ferrer M."/>
            <person name="Golyshin P.N."/>
        </authorList>
    </citation>
    <scope>NUCLEOTIDE SEQUENCE [LARGE SCALE GENOMIC DNA]</scope>
    <source>
        <strain evidence="13">AMET1</strain>
    </source>
</reference>
<evidence type="ECO:0000256" key="3">
    <source>
        <dbReference type="ARBA" id="ARBA00022490"/>
    </source>
</evidence>
<evidence type="ECO:0000256" key="5">
    <source>
        <dbReference type="ARBA" id="ARBA00022679"/>
    </source>
</evidence>
<keyword evidence="8 10" id="KW-0012">Acyltransferase</keyword>
<dbReference type="InterPro" id="IPR008220">
    <property type="entry name" value="HAT_MetX-like"/>
</dbReference>
<dbReference type="Gene3D" id="3.40.50.1820">
    <property type="entry name" value="alpha/beta hydrolase"/>
    <property type="match status" value="1"/>
</dbReference>
<feature type="domain" description="CBS" evidence="12">
    <location>
        <begin position="437"/>
        <end position="493"/>
    </location>
</feature>
<evidence type="ECO:0000313" key="13">
    <source>
        <dbReference type="EMBL" id="OUJ18735.1"/>
    </source>
</evidence>
<dbReference type="EMBL" id="MRZU01000003">
    <property type="protein sequence ID" value="OUJ18735.1"/>
    <property type="molecule type" value="Genomic_DNA"/>
</dbReference>
<feature type="active site" evidence="10">
    <location>
        <position position="316"/>
    </location>
</feature>
<dbReference type="PROSITE" id="PS51371">
    <property type="entry name" value="CBS"/>
    <property type="match status" value="2"/>
</dbReference>
<protein>
    <recommendedName>
        <fullName evidence="10">Homoserine O-acetyltransferase</fullName>
        <shortName evidence="10">HAT</shortName>
        <ecNumber evidence="10">2.3.1.31</ecNumber>
    </recommendedName>
    <alternativeName>
        <fullName evidence="10">Homoserine transacetylase</fullName>
        <shortName evidence="10">HTA</shortName>
    </alternativeName>
</protein>
<dbReference type="FunFam" id="1.10.1740.110:FF:000001">
    <property type="entry name" value="Homoserine O-acetyltransferase"/>
    <property type="match status" value="1"/>
</dbReference>
<dbReference type="NCBIfam" id="TIGR01392">
    <property type="entry name" value="homoserO_Ac_trn"/>
    <property type="match status" value="1"/>
</dbReference>
<evidence type="ECO:0000313" key="14">
    <source>
        <dbReference type="Proteomes" id="UP000195137"/>
    </source>
</evidence>
<dbReference type="InterPro" id="IPR000073">
    <property type="entry name" value="AB_hydrolase_1"/>
</dbReference>
<dbReference type="GO" id="GO:0005737">
    <property type="term" value="C:cytoplasm"/>
    <property type="evidence" value="ECO:0007669"/>
    <property type="project" value="UniProtKB-SubCell"/>
</dbReference>
<dbReference type="Gene3D" id="3.10.580.10">
    <property type="entry name" value="CBS-domain"/>
    <property type="match status" value="1"/>
</dbReference>
<evidence type="ECO:0000256" key="8">
    <source>
        <dbReference type="ARBA" id="ARBA00023315"/>
    </source>
</evidence>
<sequence>MKQGSVGIVETKNHKINRKIKLESGKKFGPINISYETYGNLNEEKTNAILICHPLTADAHAAGYHPGDTKPGWWDNMIGPGKTFDTEKYYIICSNVLGGCKGTTGPPSTNPETGKPYGTDFPVVTIKDMVKVQKKLTENLGIKKLLAVAGGSLGGMQALQWTVTYPNKVKYCIPIATTAKSSPQQIAFNEVGRRAIMSDPNWNNGNYYNKKPPKNGLALARMVGHITYLSDESMKKKFGRKLRNKKEFTYDFDINFEVESYLKYKGKTFVERFDANSYLYLTRAVDYFDLTNGENELTNAFKNVKTKFLVIAITSDWLYPPYQSKEIVRALEANDIEVSYSELRSTYGHDAFLLEPGQMKHLITSFLRKITVNDVMEETTPIINKKTSIKQASKTMMKNNSTHLPVITQNGKIAGIITAWDIAKAVSEDLKELEDVMTNNVVTANPNESIRSVINKIKKHNISALPVVDKKQKVIGTISSDVISQLITKDTPTPETDNQTNL</sequence>
<comment type="function">
    <text evidence="1 10">Transfers an acetyl group from acetyl-CoA to L-homoserine, forming acetyl-L-homoserine.</text>
</comment>
<feature type="domain" description="CBS" evidence="12">
    <location>
        <begin position="376"/>
        <end position="432"/>
    </location>
</feature>
<feature type="active site" evidence="10">
    <location>
        <position position="349"/>
    </location>
</feature>
<comment type="catalytic activity">
    <reaction evidence="9 10">
        <text>L-homoserine + acetyl-CoA = O-acetyl-L-homoserine + CoA</text>
        <dbReference type="Rhea" id="RHEA:13701"/>
        <dbReference type="ChEBI" id="CHEBI:57287"/>
        <dbReference type="ChEBI" id="CHEBI:57288"/>
        <dbReference type="ChEBI" id="CHEBI:57476"/>
        <dbReference type="ChEBI" id="CHEBI:57716"/>
        <dbReference type="EC" id="2.3.1.31"/>
    </reaction>
</comment>